<feature type="compositionally biased region" description="Acidic residues" evidence="1">
    <location>
        <begin position="281"/>
        <end position="330"/>
    </location>
</feature>
<dbReference type="Proteomes" id="UP001321760">
    <property type="component" value="Unassembled WGS sequence"/>
</dbReference>
<evidence type="ECO:0000313" key="2">
    <source>
        <dbReference type="EMBL" id="KAK4447576.1"/>
    </source>
</evidence>
<reference evidence="2" key="2">
    <citation type="submission" date="2023-05" db="EMBL/GenBank/DDBJ databases">
        <authorList>
            <consortium name="Lawrence Berkeley National Laboratory"/>
            <person name="Steindorff A."/>
            <person name="Hensen N."/>
            <person name="Bonometti L."/>
            <person name="Westerberg I."/>
            <person name="Brannstrom I.O."/>
            <person name="Guillou S."/>
            <person name="Cros-Aarteil S."/>
            <person name="Calhoun S."/>
            <person name="Haridas S."/>
            <person name="Kuo A."/>
            <person name="Mondo S."/>
            <person name="Pangilinan J."/>
            <person name="Riley R."/>
            <person name="Labutti K."/>
            <person name="Andreopoulos B."/>
            <person name="Lipzen A."/>
            <person name="Chen C."/>
            <person name="Yanf M."/>
            <person name="Daum C."/>
            <person name="Ng V."/>
            <person name="Clum A."/>
            <person name="Ohm R."/>
            <person name="Martin F."/>
            <person name="Silar P."/>
            <person name="Natvig D."/>
            <person name="Lalanne C."/>
            <person name="Gautier V."/>
            <person name="Ament-Velasquez S.L."/>
            <person name="Kruys A."/>
            <person name="Hutchinson M.I."/>
            <person name="Powell A.J."/>
            <person name="Barry K."/>
            <person name="Miller A.N."/>
            <person name="Grigoriev I.V."/>
            <person name="Debuchy R."/>
            <person name="Gladieux P."/>
            <person name="Thoren M.H."/>
            <person name="Johannesson H."/>
        </authorList>
    </citation>
    <scope>NUCLEOTIDE SEQUENCE</scope>
    <source>
        <strain evidence="2">PSN243</strain>
    </source>
</reference>
<name>A0AAV9GLQ7_9PEZI</name>
<keyword evidence="3" id="KW-1185">Reference proteome</keyword>
<comment type="caution">
    <text evidence="2">The sequence shown here is derived from an EMBL/GenBank/DDBJ whole genome shotgun (WGS) entry which is preliminary data.</text>
</comment>
<feature type="compositionally biased region" description="Low complexity" evidence="1">
    <location>
        <begin position="341"/>
        <end position="353"/>
    </location>
</feature>
<gene>
    <name evidence="2" type="ORF">QBC34DRAFT_131613</name>
</gene>
<dbReference type="AlphaFoldDB" id="A0AAV9GLQ7"/>
<feature type="region of interest" description="Disordered" evidence="1">
    <location>
        <begin position="280"/>
        <end position="353"/>
    </location>
</feature>
<organism evidence="2 3">
    <name type="scientific">Podospora aff. communis PSN243</name>
    <dbReference type="NCBI Taxonomy" id="3040156"/>
    <lineage>
        <taxon>Eukaryota</taxon>
        <taxon>Fungi</taxon>
        <taxon>Dikarya</taxon>
        <taxon>Ascomycota</taxon>
        <taxon>Pezizomycotina</taxon>
        <taxon>Sordariomycetes</taxon>
        <taxon>Sordariomycetidae</taxon>
        <taxon>Sordariales</taxon>
        <taxon>Podosporaceae</taxon>
        <taxon>Podospora</taxon>
    </lineage>
</organism>
<dbReference type="EMBL" id="MU865949">
    <property type="protein sequence ID" value="KAK4447576.1"/>
    <property type="molecule type" value="Genomic_DNA"/>
</dbReference>
<feature type="region of interest" description="Disordered" evidence="1">
    <location>
        <begin position="65"/>
        <end position="109"/>
    </location>
</feature>
<proteinExistence type="predicted"/>
<sequence length="353" mass="39854">MRENTPAALKTVIPPYLAMATSVPLSFKPQVPVTPPPDQHLFMQAPFAPRPQPPTSDFARAAYEATGTRPPQEARKMAPPRLDAQPTPSSMSVPPLSGDEAAKNLNNTLRDPSVDPRYLAMASRIASYYQQRCQAVANFQQQRCQQWANAQRQKCQEMMQASMLIVAWYIRDRISRRRKRQRRAFKRGLKQKAKLGPRNRITKGESVRRWVLDVPLGAAASPKPDSSHEKRFLDKEEEAFEMDRDDNTPDKDTQLFNVADGMIKSQLARIDVPLLGVLSFDESDSESESESEEEEEEEEEDQDNFEQAGGEDMDECDEDGELDEVEEVVEVADSKSVHIGTSTNRRTRSSNIS</sequence>
<accession>A0AAV9GLQ7</accession>
<reference evidence="2" key="1">
    <citation type="journal article" date="2023" name="Mol. Phylogenet. Evol.">
        <title>Genome-scale phylogeny and comparative genomics of the fungal order Sordariales.</title>
        <authorList>
            <person name="Hensen N."/>
            <person name="Bonometti L."/>
            <person name="Westerberg I."/>
            <person name="Brannstrom I.O."/>
            <person name="Guillou S."/>
            <person name="Cros-Aarteil S."/>
            <person name="Calhoun S."/>
            <person name="Haridas S."/>
            <person name="Kuo A."/>
            <person name="Mondo S."/>
            <person name="Pangilinan J."/>
            <person name="Riley R."/>
            <person name="LaButti K."/>
            <person name="Andreopoulos B."/>
            <person name="Lipzen A."/>
            <person name="Chen C."/>
            <person name="Yan M."/>
            <person name="Daum C."/>
            <person name="Ng V."/>
            <person name="Clum A."/>
            <person name="Steindorff A."/>
            <person name="Ohm R.A."/>
            <person name="Martin F."/>
            <person name="Silar P."/>
            <person name="Natvig D.O."/>
            <person name="Lalanne C."/>
            <person name="Gautier V."/>
            <person name="Ament-Velasquez S.L."/>
            <person name="Kruys A."/>
            <person name="Hutchinson M.I."/>
            <person name="Powell A.J."/>
            <person name="Barry K."/>
            <person name="Miller A.N."/>
            <person name="Grigoriev I.V."/>
            <person name="Debuchy R."/>
            <person name="Gladieux P."/>
            <person name="Hiltunen Thoren M."/>
            <person name="Johannesson H."/>
        </authorList>
    </citation>
    <scope>NUCLEOTIDE SEQUENCE</scope>
    <source>
        <strain evidence="2">PSN243</strain>
    </source>
</reference>
<evidence type="ECO:0000256" key="1">
    <source>
        <dbReference type="SAM" id="MobiDB-lite"/>
    </source>
</evidence>
<evidence type="ECO:0000313" key="3">
    <source>
        <dbReference type="Proteomes" id="UP001321760"/>
    </source>
</evidence>
<protein>
    <submittedName>
        <fullName evidence="2">Uncharacterized protein</fullName>
    </submittedName>
</protein>